<dbReference type="Proteomes" id="UP000070138">
    <property type="component" value="Unassembled WGS sequence"/>
</dbReference>
<name>A0A137RMI2_9FLAO</name>
<gene>
    <name evidence="1" type="ORF">LS48_00605</name>
</gene>
<keyword evidence="2" id="KW-1185">Reference proteome</keyword>
<sequence>MGMVYFYNGIVIFEANEGVVLSYKTGFSILLKGLNYLGTKPWVYISNRVHSYSIKPMDYKYLNKVPTLRAVGVVNYSEVGHTNAELEAKFCKKPFQMFDNLTEAAIWGKGYL</sequence>
<protein>
    <recommendedName>
        <fullName evidence="3">STAS/SEC14 domain-containing protein</fullName>
    </recommendedName>
</protein>
<evidence type="ECO:0000313" key="1">
    <source>
        <dbReference type="EMBL" id="KXO01403.1"/>
    </source>
</evidence>
<comment type="caution">
    <text evidence="1">The sequence shown here is derived from an EMBL/GenBank/DDBJ whole genome shotgun (WGS) entry which is preliminary data.</text>
</comment>
<dbReference type="STRING" id="1548749.LS48_00605"/>
<organism evidence="1 2">
    <name type="scientific">Aequorivita aquimaris</name>
    <dbReference type="NCBI Taxonomy" id="1548749"/>
    <lineage>
        <taxon>Bacteria</taxon>
        <taxon>Pseudomonadati</taxon>
        <taxon>Bacteroidota</taxon>
        <taxon>Flavobacteriia</taxon>
        <taxon>Flavobacteriales</taxon>
        <taxon>Flavobacteriaceae</taxon>
        <taxon>Aequorivita</taxon>
    </lineage>
</organism>
<reference evidence="1 2" key="2">
    <citation type="journal article" date="2016" name="Int. J. Syst. Evol. Microbiol.">
        <title>Vitellibacter aquimaris sp. nov., a marine bacterium isolated from seawater.</title>
        <authorList>
            <person name="Thevarajoo S."/>
            <person name="Selvaratnam C."/>
            <person name="Goh K.M."/>
            <person name="Hong K.W."/>
            <person name="Chan X.Y."/>
            <person name="Chan K.G."/>
            <person name="Chong C.S."/>
        </authorList>
    </citation>
    <scope>NUCLEOTIDE SEQUENCE [LARGE SCALE GENOMIC DNA]</scope>
    <source>
        <strain evidence="1 2">D-24</strain>
    </source>
</reference>
<proteinExistence type="predicted"/>
<evidence type="ECO:0008006" key="3">
    <source>
        <dbReference type="Google" id="ProtNLM"/>
    </source>
</evidence>
<reference evidence="2" key="1">
    <citation type="submission" date="2014-10" db="EMBL/GenBank/DDBJ databases">
        <title>Genome sequencing of Vitellibacter sp. D-24.</title>
        <authorList>
            <person name="Thevarajoo S."/>
            <person name="Selvaratnam C."/>
            <person name="Goh K.M."/>
            <person name="Chong C.S."/>
        </authorList>
    </citation>
    <scope>NUCLEOTIDE SEQUENCE [LARGE SCALE GENOMIC DNA]</scope>
    <source>
        <strain evidence="2">D-24</strain>
    </source>
</reference>
<dbReference type="EMBL" id="JRWG01000001">
    <property type="protein sequence ID" value="KXO01403.1"/>
    <property type="molecule type" value="Genomic_DNA"/>
</dbReference>
<evidence type="ECO:0000313" key="2">
    <source>
        <dbReference type="Proteomes" id="UP000070138"/>
    </source>
</evidence>
<dbReference type="AlphaFoldDB" id="A0A137RMI2"/>
<accession>A0A137RMI2</accession>